<dbReference type="Gene3D" id="3.40.50.2300">
    <property type="match status" value="1"/>
</dbReference>
<sequence>MTPPLDPAAICVLIVEDNPGDRRMIELTLSEVSEPRFAVRTADRLAPALAEIATGEVHVVLLDLSLPDSYGLDTFRAVRSAAPSLPVVVMSGLDDNDVALAAVEAGAQDYLPKSTVEERELVRALQYAIRRSKGTGAAERTDPRGTVVAVVGAKGGVGSTTLALNLASALGEGSSVVLCDLDVRYGDVGFLLGLQSPGGLAEVARRTAAGAALDEDFWRGLILSSGHGFAVVGADAPDQTVTEAQPEHVRRLVEELRRRFDLVVLDTPACPGEPVLEALRMADRVLLLCDPYRPATKNARILLDRLANSGGSRAAVSVVLNRMGLEEGAGVDRLGADLGHPIQAAITDSPAVAVRTSQHGRLAIREVPDSLFSQQIRELAKRLQGPV</sequence>
<dbReference type="Pfam" id="PF00072">
    <property type="entry name" value="Response_reg"/>
    <property type="match status" value="1"/>
</dbReference>
<protein>
    <submittedName>
        <fullName evidence="3">Response regulator</fullName>
    </submittedName>
</protein>
<gene>
    <name evidence="3" type="ORF">JF922_23110</name>
</gene>
<evidence type="ECO:0000313" key="4">
    <source>
        <dbReference type="Proteomes" id="UP000612893"/>
    </source>
</evidence>
<dbReference type="EMBL" id="JAEKNR010000230">
    <property type="protein sequence ID" value="MBJ7600945.1"/>
    <property type="molecule type" value="Genomic_DNA"/>
</dbReference>
<dbReference type="InterPro" id="IPR011006">
    <property type="entry name" value="CheY-like_superfamily"/>
</dbReference>
<dbReference type="InterPro" id="IPR001789">
    <property type="entry name" value="Sig_transdc_resp-reg_receiver"/>
</dbReference>
<accession>A0A934KF06</accession>
<dbReference type="AlphaFoldDB" id="A0A934KF06"/>
<comment type="caution">
    <text evidence="3">The sequence shown here is derived from an EMBL/GenBank/DDBJ whole genome shotgun (WGS) entry which is preliminary data.</text>
</comment>
<dbReference type="PROSITE" id="PS50110">
    <property type="entry name" value="RESPONSE_REGULATORY"/>
    <property type="match status" value="1"/>
</dbReference>
<dbReference type="Proteomes" id="UP000612893">
    <property type="component" value="Unassembled WGS sequence"/>
</dbReference>
<feature type="modified residue" description="4-aspartylphosphate" evidence="1">
    <location>
        <position position="63"/>
    </location>
</feature>
<dbReference type="PANTHER" id="PTHR43384:SF13">
    <property type="entry name" value="SLR0110 PROTEIN"/>
    <property type="match status" value="1"/>
</dbReference>
<dbReference type="InterPro" id="IPR027417">
    <property type="entry name" value="P-loop_NTPase"/>
</dbReference>
<dbReference type="Gene3D" id="3.40.50.300">
    <property type="entry name" value="P-loop containing nucleotide triphosphate hydrolases"/>
    <property type="match status" value="1"/>
</dbReference>
<evidence type="ECO:0000259" key="2">
    <source>
        <dbReference type="PROSITE" id="PS50110"/>
    </source>
</evidence>
<proteinExistence type="predicted"/>
<keyword evidence="4" id="KW-1185">Reference proteome</keyword>
<evidence type="ECO:0000256" key="1">
    <source>
        <dbReference type="PROSITE-ProRule" id="PRU00169"/>
    </source>
</evidence>
<dbReference type="PANTHER" id="PTHR43384">
    <property type="entry name" value="SEPTUM SITE-DETERMINING PROTEIN MIND HOMOLOG, CHLOROPLASTIC-RELATED"/>
    <property type="match status" value="1"/>
</dbReference>
<dbReference type="RefSeq" id="WP_338204940.1">
    <property type="nucleotide sequence ID" value="NZ_JAEKNR010000230.1"/>
</dbReference>
<dbReference type="CDD" id="cd00156">
    <property type="entry name" value="REC"/>
    <property type="match status" value="1"/>
</dbReference>
<dbReference type="Pfam" id="PF13614">
    <property type="entry name" value="AAA_31"/>
    <property type="match status" value="1"/>
</dbReference>
<dbReference type="InterPro" id="IPR050625">
    <property type="entry name" value="ParA/MinD_ATPase"/>
</dbReference>
<name>A0A934KF06_9BACT</name>
<feature type="domain" description="Response regulatory" evidence="2">
    <location>
        <begin position="11"/>
        <end position="128"/>
    </location>
</feature>
<dbReference type="SUPFAM" id="SSF52540">
    <property type="entry name" value="P-loop containing nucleoside triphosphate hydrolases"/>
    <property type="match status" value="1"/>
</dbReference>
<organism evidence="3 4">
    <name type="scientific">Candidatus Nephthysia bennettiae</name>
    <dbReference type="NCBI Taxonomy" id="3127016"/>
    <lineage>
        <taxon>Bacteria</taxon>
        <taxon>Bacillati</taxon>
        <taxon>Candidatus Dormiibacterota</taxon>
        <taxon>Candidatus Dormibacteria</taxon>
        <taxon>Candidatus Dormibacterales</taxon>
        <taxon>Candidatus Dormibacteraceae</taxon>
        <taxon>Candidatus Nephthysia</taxon>
    </lineage>
</organism>
<reference evidence="3" key="1">
    <citation type="submission" date="2020-10" db="EMBL/GenBank/DDBJ databases">
        <title>Ca. Dormibacterota MAGs.</title>
        <authorList>
            <person name="Montgomery K."/>
        </authorList>
    </citation>
    <scope>NUCLEOTIDE SEQUENCE [LARGE SCALE GENOMIC DNA]</scope>
    <source>
        <strain evidence="3">SC8812_S17_10</strain>
    </source>
</reference>
<dbReference type="SUPFAM" id="SSF52172">
    <property type="entry name" value="CheY-like"/>
    <property type="match status" value="1"/>
</dbReference>
<dbReference type="InterPro" id="IPR025669">
    <property type="entry name" value="AAA_dom"/>
</dbReference>
<evidence type="ECO:0000313" key="3">
    <source>
        <dbReference type="EMBL" id="MBJ7600945.1"/>
    </source>
</evidence>
<dbReference type="SMART" id="SM00448">
    <property type="entry name" value="REC"/>
    <property type="match status" value="1"/>
</dbReference>
<keyword evidence="1" id="KW-0597">Phosphoprotein</keyword>